<dbReference type="GO" id="GO:0005829">
    <property type="term" value="C:cytosol"/>
    <property type="evidence" value="ECO:0007669"/>
    <property type="project" value="TreeGrafter"/>
</dbReference>
<dbReference type="EMBL" id="RJVI01000002">
    <property type="protein sequence ID" value="ROR32732.1"/>
    <property type="molecule type" value="Genomic_DNA"/>
</dbReference>
<evidence type="ECO:0000313" key="4">
    <source>
        <dbReference type="Proteomes" id="UP000276634"/>
    </source>
</evidence>
<dbReference type="OrthoDB" id="9807486at2"/>
<keyword evidence="2" id="KW-0732">Signal</keyword>
<name>A0A3N1Y520_9GAMM</name>
<dbReference type="InterPro" id="IPR003774">
    <property type="entry name" value="AlgH-like"/>
</dbReference>
<dbReference type="PANTHER" id="PTHR30327">
    <property type="entry name" value="UNCHARACTERIZED PROTEIN YQGE"/>
    <property type="match status" value="1"/>
</dbReference>
<evidence type="ECO:0000256" key="2">
    <source>
        <dbReference type="SAM" id="SignalP"/>
    </source>
</evidence>
<proteinExistence type="inferred from homology"/>
<feature type="chain" id="PRO_5018010745" evidence="2">
    <location>
        <begin position="19"/>
        <end position="193"/>
    </location>
</feature>
<dbReference type="Gene3D" id="3.40.1740.10">
    <property type="entry name" value="VC0467-like"/>
    <property type="match status" value="1"/>
</dbReference>
<dbReference type="Proteomes" id="UP000276634">
    <property type="component" value="Unassembled WGS sequence"/>
</dbReference>
<accession>A0A3N1Y520</accession>
<gene>
    <name evidence="3" type="ORF">EDC57_1943</name>
</gene>
<protein>
    <submittedName>
        <fullName evidence="3">Putative transcriptional regulator</fullName>
    </submittedName>
</protein>
<dbReference type="SUPFAM" id="SSF143456">
    <property type="entry name" value="VC0467-like"/>
    <property type="match status" value="1"/>
</dbReference>
<comment type="caution">
    <text evidence="3">The sequence shown here is derived from an EMBL/GenBank/DDBJ whole genome shotgun (WGS) entry which is preliminary data.</text>
</comment>
<dbReference type="AlphaFoldDB" id="A0A3N1Y520"/>
<evidence type="ECO:0000256" key="1">
    <source>
        <dbReference type="ARBA" id="ARBA00009600"/>
    </source>
</evidence>
<feature type="signal peptide" evidence="2">
    <location>
        <begin position="1"/>
        <end position="18"/>
    </location>
</feature>
<comment type="similarity">
    <text evidence="1">Belongs to the UPF0301 (AlgH) family.</text>
</comment>
<organism evidence="3 4">
    <name type="scientific">Inmirania thermothiophila</name>
    <dbReference type="NCBI Taxonomy" id="1750597"/>
    <lineage>
        <taxon>Bacteria</taxon>
        <taxon>Pseudomonadati</taxon>
        <taxon>Pseudomonadota</taxon>
        <taxon>Gammaproteobacteria</taxon>
        <taxon>Chromatiales</taxon>
        <taxon>Ectothiorhodospiraceae</taxon>
        <taxon>Inmirania</taxon>
    </lineage>
</organism>
<dbReference type="RefSeq" id="WP_123401637.1">
    <property type="nucleotide sequence ID" value="NZ_RJVI01000002.1"/>
</dbReference>
<keyword evidence="4" id="KW-1185">Reference proteome</keyword>
<dbReference type="Pfam" id="PF02622">
    <property type="entry name" value="DUF179"/>
    <property type="match status" value="1"/>
</dbReference>
<reference evidence="3 4" key="1">
    <citation type="submission" date="2018-11" db="EMBL/GenBank/DDBJ databases">
        <title>Genomic Encyclopedia of Type Strains, Phase IV (KMG-IV): sequencing the most valuable type-strain genomes for metagenomic binning, comparative biology and taxonomic classification.</title>
        <authorList>
            <person name="Goeker M."/>
        </authorList>
    </citation>
    <scope>NUCLEOTIDE SEQUENCE [LARGE SCALE GENOMIC DNA]</scope>
    <source>
        <strain evidence="3 4">DSM 100275</strain>
    </source>
</reference>
<dbReference type="PANTHER" id="PTHR30327:SF1">
    <property type="entry name" value="UPF0301 PROTEIN YQGE"/>
    <property type="match status" value="1"/>
</dbReference>
<sequence>MGRLLALVALLIAGLARAAEPGPGNLLVAAPHLRDPNFVHTVVLLVSHGGGTMGLVLNRPSRVSVAEALPDIAALAGREDPLYIGGPVARGVVSVLARSAEALPKAREVIPGVWMSLSREALGAALARPETPWRAYAGYAGWAPGQLEAEIARGDWRVVPARAEDVFAADPEGLWRRLAYGQWALAPAGAVRD</sequence>
<evidence type="ECO:0000313" key="3">
    <source>
        <dbReference type="EMBL" id="ROR32732.1"/>
    </source>
</evidence>